<keyword evidence="1" id="KW-0732">Signal</keyword>
<evidence type="ECO:0000256" key="1">
    <source>
        <dbReference type="SAM" id="SignalP"/>
    </source>
</evidence>
<protein>
    <submittedName>
        <fullName evidence="2">Spore-associated protein A</fullName>
    </submittedName>
</protein>
<organism evidence="2 3">
    <name type="scientific">Streptomyces bathyalis</name>
    <dbReference type="NCBI Taxonomy" id="2710756"/>
    <lineage>
        <taxon>Bacteria</taxon>
        <taxon>Bacillati</taxon>
        <taxon>Actinomycetota</taxon>
        <taxon>Actinomycetes</taxon>
        <taxon>Kitasatosporales</taxon>
        <taxon>Streptomycetaceae</taxon>
        <taxon>Streptomyces</taxon>
    </lineage>
</organism>
<evidence type="ECO:0000313" key="2">
    <source>
        <dbReference type="EMBL" id="QPP07097.1"/>
    </source>
</evidence>
<name>A0A7T1T650_9ACTN</name>
<feature type="signal peptide" evidence="1">
    <location>
        <begin position="1"/>
        <end position="29"/>
    </location>
</feature>
<feature type="chain" id="PRO_5032354826" evidence="1">
    <location>
        <begin position="30"/>
        <end position="163"/>
    </location>
</feature>
<dbReference type="KEGG" id="sbat:G4Z16_12650"/>
<dbReference type="EMBL" id="CP048882">
    <property type="protein sequence ID" value="QPP07097.1"/>
    <property type="molecule type" value="Genomic_DNA"/>
</dbReference>
<accession>A0A7T1T650</accession>
<evidence type="ECO:0000313" key="3">
    <source>
        <dbReference type="Proteomes" id="UP000595046"/>
    </source>
</evidence>
<proteinExistence type="predicted"/>
<dbReference type="AlphaFoldDB" id="A0A7T1T650"/>
<reference evidence="3" key="1">
    <citation type="submission" date="2020-02" db="EMBL/GenBank/DDBJ databases">
        <title>Streptomyces sp. ASO4wet.</title>
        <authorList>
            <person name="Risdian C."/>
            <person name="Landwehr W."/>
            <person name="Schupp P."/>
            <person name="Wink J."/>
        </authorList>
    </citation>
    <scope>NUCLEOTIDE SEQUENCE [LARGE SCALE GENOMIC DNA]</scope>
    <source>
        <strain evidence="3">ASO4wet</strain>
    </source>
</reference>
<gene>
    <name evidence="2" type="ORF">G4Z16_12650</name>
</gene>
<sequence>MRSKSAALAAVTLFVAGTGLMTTAGSASAATTATGTTPGVTAAAAASPAPKAAYNGACGAGYSVVNSAGIADLGTVFLTYNSKSGKNCVVTVRNAKDDPIHMAATVRVLLDDEETEPVVDEGEFTTYAGPVYVEEGTGHCIEWSGVIGDEEYFNSGSNCGVRK</sequence>
<keyword evidence="3" id="KW-1185">Reference proteome</keyword>
<dbReference type="Proteomes" id="UP000595046">
    <property type="component" value="Chromosome"/>
</dbReference>